<dbReference type="Proteomes" id="UP000008312">
    <property type="component" value="Unassembled WGS sequence"/>
</dbReference>
<dbReference type="Pfam" id="PF19038">
    <property type="entry name" value="Fuz_longin_3"/>
    <property type="match status" value="1"/>
</dbReference>
<dbReference type="AlphaFoldDB" id="D8M6D4"/>
<reference evidence="4" key="1">
    <citation type="submission" date="2010-02" db="EMBL/GenBank/DDBJ databases">
        <title>Sequencing and annotation of the Blastocystis hominis genome.</title>
        <authorList>
            <person name="Wincker P."/>
        </authorList>
    </citation>
    <scope>NUCLEOTIDE SEQUENCE</scope>
    <source>
        <strain evidence="4">Singapore isolate B</strain>
    </source>
</reference>
<dbReference type="GO" id="GO:0016192">
    <property type="term" value="P:vesicle-mediated transport"/>
    <property type="evidence" value="ECO:0007669"/>
    <property type="project" value="InterPro"/>
</dbReference>
<evidence type="ECO:0000259" key="3">
    <source>
        <dbReference type="Pfam" id="PF19038"/>
    </source>
</evidence>
<dbReference type="InterPro" id="IPR043972">
    <property type="entry name" value="FUZ/MON1/HPS1_longin_1"/>
</dbReference>
<dbReference type="InterPro" id="IPR043971">
    <property type="entry name" value="FUZ/MON1/HPS1_longin_2"/>
</dbReference>
<dbReference type="OrthoDB" id="272411at2759"/>
<dbReference type="OMA" id="FVIDIWR"/>
<evidence type="ECO:0000259" key="2">
    <source>
        <dbReference type="Pfam" id="PF19037"/>
    </source>
</evidence>
<evidence type="ECO:0000259" key="1">
    <source>
        <dbReference type="Pfam" id="PF19036"/>
    </source>
</evidence>
<feature type="domain" description="FUZ/MON1/HPS1 first Longin" evidence="1">
    <location>
        <begin position="77"/>
        <end position="158"/>
    </location>
</feature>
<feature type="domain" description="FUZ/MON1/HPS1 third Longin" evidence="3">
    <location>
        <begin position="324"/>
        <end position="418"/>
    </location>
</feature>
<protein>
    <recommendedName>
        <fullName evidence="6">Vacuolar fusion protein MON1 homolog</fullName>
    </recommendedName>
</protein>
<feature type="domain" description="FUZ/MON1/HPS1 second Longin" evidence="2">
    <location>
        <begin position="197"/>
        <end position="294"/>
    </location>
</feature>
<sequence>MEEVLEENAGNFMIEKKQLIILTEAGKPVYAYGRDESDLARTLVFAVECRYNGADPGALRQLPRKQRGPKVALSLASNLRSVTTTKGYFVFEKIGPLLFFCYSPKEGTSILLIHEEFHLLYQQLVMLLSTSALSLLQKKPNYDIRELLGNTTSSITTLINQCGVNLYYLLRCYHPLLIPSAFRAQIRDIFLRNKRPDTVYGGLGINDNIVVCLQSRQFPLQPLNQVLLQALITKTVSFRSSEGWLPVCISDVKADAFLHLYVGFVTEETFVFFVTTANNPDDFDVYSKIKDRIYTQLSEGDRIMQLYSAYDASISIGEMKIPDLIHCVYKNESNQIVIPRMDERVYDYHDYYKMIRKYQEVYSHMLKNQLSEYYESTSEFSIHASKKDTSLYIVVLSPFLSIEEMMERKQQVADWLVKKGDLMIQKAHMFWFCVCSRIV</sequence>
<organism evidence="4">
    <name type="scientific">Blastocystis hominis</name>
    <dbReference type="NCBI Taxonomy" id="12968"/>
    <lineage>
        <taxon>Eukaryota</taxon>
        <taxon>Sar</taxon>
        <taxon>Stramenopiles</taxon>
        <taxon>Bigyra</taxon>
        <taxon>Opalozoa</taxon>
        <taxon>Opalinata</taxon>
        <taxon>Blastocystidae</taxon>
        <taxon>Blastocystis</taxon>
    </lineage>
</organism>
<gene>
    <name evidence="4" type="ORF">GSBLH_T00003515001</name>
</gene>
<dbReference type="Pfam" id="PF19037">
    <property type="entry name" value="Fuz_longin_2"/>
    <property type="match status" value="1"/>
</dbReference>
<accession>D8M6D4</accession>
<evidence type="ECO:0008006" key="6">
    <source>
        <dbReference type="Google" id="ProtNLM"/>
    </source>
</evidence>
<evidence type="ECO:0000313" key="5">
    <source>
        <dbReference type="Proteomes" id="UP000008312"/>
    </source>
</evidence>
<dbReference type="GeneID" id="24920612"/>
<dbReference type="PANTHER" id="PTHR13027">
    <property type="entry name" value="SAND PROTEIN-RELATED"/>
    <property type="match status" value="1"/>
</dbReference>
<dbReference type="Pfam" id="PF19036">
    <property type="entry name" value="Fuz_longin_1"/>
    <property type="match status" value="1"/>
</dbReference>
<dbReference type="EMBL" id="FN668661">
    <property type="protein sequence ID" value="CBK23687.2"/>
    <property type="molecule type" value="Genomic_DNA"/>
</dbReference>
<name>D8M6D4_BLAHO</name>
<dbReference type="InParanoid" id="D8M6D4"/>
<dbReference type="RefSeq" id="XP_012897735.1">
    <property type="nucleotide sequence ID" value="XM_013042281.1"/>
</dbReference>
<evidence type="ECO:0000313" key="4">
    <source>
        <dbReference type="EMBL" id="CBK23687.2"/>
    </source>
</evidence>
<dbReference type="InterPro" id="IPR043970">
    <property type="entry name" value="FUZ/MON1/HPS1_longin_3"/>
</dbReference>
<proteinExistence type="predicted"/>
<keyword evidence="5" id="KW-1185">Reference proteome</keyword>
<dbReference type="PANTHER" id="PTHR13027:SF7">
    <property type="entry name" value="VACUOLAR FUSION PROTEIN MON1 HOMOLOG"/>
    <property type="match status" value="1"/>
</dbReference>
<dbReference type="PRINTS" id="PR01546">
    <property type="entry name" value="YEAST73DUF"/>
</dbReference>
<dbReference type="GO" id="GO:0006623">
    <property type="term" value="P:protein targeting to vacuole"/>
    <property type="evidence" value="ECO:0007669"/>
    <property type="project" value="InterPro"/>
</dbReference>
<dbReference type="InterPro" id="IPR004353">
    <property type="entry name" value="Mon1"/>
</dbReference>